<dbReference type="InParanoid" id="A0A2U3N4T0"/>
<dbReference type="AlphaFoldDB" id="A0A2U3N4T0"/>
<proteinExistence type="predicted"/>
<evidence type="ECO:0000313" key="2">
    <source>
        <dbReference type="Proteomes" id="UP000245974"/>
    </source>
</evidence>
<evidence type="ECO:0000313" key="1">
    <source>
        <dbReference type="EMBL" id="SPL72666.1"/>
    </source>
</evidence>
<gene>
    <name evidence="1" type="ORF">KPC_3844</name>
</gene>
<organism evidence="1 2">
    <name type="scientific">Acinetobacter stercoris</name>
    <dbReference type="NCBI Taxonomy" id="2126983"/>
    <lineage>
        <taxon>Bacteria</taxon>
        <taxon>Pseudomonadati</taxon>
        <taxon>Pseudomonadota</taxon>
        <taxon>Gammaproteobacteria</taxon>
        <taxon>Moraxellales</taxon>
        <taxon>Moraxellaceae</taxon>
        <taxon>Acinetobacter</taxon>
    </lineage>
</organism>
<protein>
    <submittedName>
        <fullName evidence="1">Uncharacterized protein</fullName>
    </submittedName>
</protein>
<dbReference type="EMBL" id="OOGT01000444">
    <property type="protein sequence ID" value="SPL72666.1"/>
    <property type="molecule type" value="Genomic_DNA"/>
</dbReference>
<keyword evidence="2" id="KW-1185">Reference proteome</keyword>
<dbReference type="Proteomes" id="UP000245974">
    <property type="component" value="Unassembled WGS sequence"/>
</dbReference>
<sequence>MNYGHDPKYFSFGALTWTLDQALRGLTADQMKRLPRVSAQEVDAYNQQIIKDTRYMGQSSLAYMKANMKENNGLRYIKLVSGKFGTFKISDKDCAGDGTVPWLSGKAPFNQAGVKQVFKMTGFDHQGSYNNIHVRRSVLYAIVQIIKENNIQPKFR</sequence>
<reference evidence="2" key="1">
    <citation type="submission" date="2018-03" db="EMBL/GenBank/DDBJ databases">
        <authorList>
            <person name="Blom J."/>
        </authorList>
    </citation>
    <scope>NUCLEOTIDE SEQUENCE [LARGE SCALE GENOMIC DNA]</scope>
    <source>
        <strain evidence="2">KPC-SM-21</strain>
    </source>
</reference>
<name>A0A2U3N4T0_9GAMM</name>
<accession>A0A2U3N4T0</accession>